<evidence type="ECO:0000259" key="3">
    <source>
        <dbReference type="PROSITE" id="PS50213"/>
    </source>
</evidence>
<evidence type="ECO:0000256" key="1">
    <source>
        <dbReference type="ARBA" id="ARBA00007843"/>
    </source>
</evidence>
<keyword evidence="2" id="KW-0812">Transmembrane</keyword>
<evidence type="ECO:0000313" key="5">
    <source>
        <dbReference type="Proteomes" id="UP000015453"/>
    </source>
</evidence>
<keyword evidence="2" id="KW-0472">Membrane</keyword>
<feature type="transmembrane region" description="Helical" evidence="2">
    <location>
        <begin position="12"/>
        <end position="31"/>
    </location>
</feature>
<feature type="domain" description="FAS1" evidence="3">
    <location>
        <begin position="18"/>
        <end position="159"/>
    </location>
</feature>
<protein>
    <recommendedName>
        <fullName evidence="3">FAS1 domain-containing protein</fullName>
    </recommendedName>
</protein>
<name>S8E048_9LAMI</name>
<dbReference type="Pfam" id="PF02469">
    <property type="entry name" value="Fasciclin"/>
    <property type="match status" value="1"/>
</dbReference>
<keyword evidence="2" id="KW-1133">Transmembrane helix</keyword>
<gene>
    <name evidence="4" type="ORF">M569_05771</name>
</gene>
<dbReference type="PANTHER" id="PTHR37232">
    <property type="entry name" value="FASCICLIN DOMAIN PROTEIN"/>
    <property type="match status" value="1"/>
</dbReference>
<dbReference type="PROSITE" id="PS50213">
    <property type="entry name" value="FAS1"/>
    <property type="match status" value="1"/>
</dbReference>
<dbReference type="InterPro" id="IPR036378">
    <property type="entry name" value="FAS1_dom_sf"/>
</dbReference>
<dbReference type="Proteomes" id="UP000015453">
    <property type="component" value="Unassembled WGS sequence"/>
</dbReference>
<dbReference type="EMBL" id="AUSU01002328">
    <property type="protein sequence ID" value="EPS69008.1"/>
    <property type="molecule type" value="Genomic_DNA"/>
</dbReference>
<proteinExistence type="inferred from homology"/>
<dbReference type="InterPro" id="IPR000782">
    <property type="entry name" value="FAS1_domain"/>
</dbReference>
<comment type="caution">
    <text evidence="4">The sequence shown here is derived from an EMBL/GenBank/DDBJ whole genome shotgun (WGS) entry which is preliminary data.</text>
</comment>
<dbReference type="SUPFAM" id="SSF82153">
    <property type="entry name" value="FAS1 domain"/>
    <property type="match status" value="1"/>
</dbReference>
<sequence length="175" mass="19911">MRKRKLLGVKNLIAITCIILSISFLLIQIGIGRLLEITSPPQYIIGEFGERVIQMLPDDLPFTLFLPSEPSFYRDLRMNKTDDDNTYAILTRILGFSAVPRWISPADLDQEKEAVYNSISGFRLYLHKTSEEMVVANGIPSIGMKKKKNLVIHVMDGVIMDPEFEQSVRPPDEEN</sequence>
<reference evidence="4 5" key="1">
    <citation type="journal article" date="2013" name="BMC Genomics">
        <title>The miniature genome of a carnivorous plant Genlisea aurea contains a low number of genes and short non-coding sequences.</title>
        <authorList>
            <person name="Leushkin E.V."/>
            <person name="Sutormin R.A."/>
            <person name="Nabieva E.R."/>
            <person name="Penin A.A."/>
            <person name="Kondrashov A.S."/>
            <person name="Logacheva M.D."/>
        </authorList>
    </citation>
    <scope>NUCLEOTIDE SEQUENCE [LARGE SCALE GENOMIC DNA]</scope>
</reference>
<keyword evidence="5" id="KW-1185">Reference proteome</keyword>
<organism evidence="4 5">
    <name type="scientific">Genlisea aurea</name>
    <dbReference type="NCBI Taxonomy" id="192259"/>
    <lineage>
        <taxon>Eukaryota</taxon>
        <taxon>Viridiplantae</taxon>
        <taxon>Streptophyta</taxon>
        <taxon>Embryophyta</taxon>
        <taxon>Tracheophyta</taxon>
        <taxon>Spermatophyta</taxon>
        <taxon>Magnoliopsida</taxon>
        <taxon>eudicotyledons</taxon>
        <taxon>Gunneridae</taxon>
        <taxon>Pentapetalae</taxon>
        <taxon>asterids</taxon>
        <taxon>lamiids</taxon>
        <taxon>Lamiales</taxon>
        <taxon>Lentibulariaceae</taxon>
        <taxon>Genlisea</taxon>
    </lineage>
</organism>
<accession>S8E048</accession>
<feature type="non-terminal residue" evidence="4">
    <location>
        <position position="175"/>
    </location>
</feature>
<evidence type="ECO:0000256" key="2">
    <source>
        <dbReference type="SAM" id="Phobius"/>
    </source>
</evidence>
<comment type="similarity">
    <text evidence="1">Belongs to the fasciclin-like AGP family.</text>
</comment>
<dbReference type="PANTHER" id="PTHR37232:SF2">
    <property type="entry name" value="FAS1 DOMAIN-CONTAINING PROTEIN"/>
    <property type="match status" value="1"/>
</dbReference>
<dbReference type="OrthoDB" id="286301at2759"/>
<dbReference type="Gene3D" id="2.30.180.10">
    <property type="entry name" value="FAS1 domain"/>
    <property type="match status" value="1"/>
</dbReference>
<dbReference type="AlphaFoldDB" id="S8E048"/>
<evidence type="ECO:0000313" key="4">
    <source>
        <dbReference type="EMBL" id="EPS69008.1"/>
    </source>
</evidence>